<dbReference type="Pfam" id="PF00067">
    <property type="entry name" value="p450"/>
    <property type="match status" value="1"/>
</dbReference>
<dbReference type="InterPro" id="IPR017972">
    <property type="entry name" value="Cyt_P450_CS"/>
</dbReference>
<keyword evidence="3 5" id="KW-0479">Metal-binding</keyword>
<keyword evidence="6" id="KW-0560">Oxidoreductase</keyword>
<organism evidence="8 9">
    <name type="scientific">Embleya scabrispora</name>
    <dbReference type="NCBI Taxonomy" id="159449"/>
    <lineage>
        <taxon>Bacteria</taxon>
        <taxon>Bacillati</taxon>
        <taxon>Actinomycetota</taxon>
        <taxon>Actinomycetes</taxon>
        <taxon>Kitasatosporales</taxon>
        <taxon>Streptomycetaceae</taxon>
        <taxon>Embleya</taxon>
    </lineage>
</organism>
<dbReference type="InterPro" id="IPR036396">
    <property type="entry name" value="Cyt_P450_sf"/>
</dbReference>
<keyword evidence="9" id="KW-1185">Reference proteome</keyword>
<dbReference type="AlphaFoldDB" id="A0A1T3NUK6"/>
<reference evidence="8 9" key="1">
    <citation type="submission" date="2017-03" db="EMBL/GenBank/DDBJ databases">
        <title>Draft genome sequence of Streptomyces scabrisporus NF3, endophyte isolated from Amphipterygium adstringens.</title>
        <authorList>
            <person name="Vazquez M."/>
            <person name="Ceapa C.D."/>
            <person name="Rodriguez Luna D."/>
            <person name="Sanchez Esquivel S."/>
        </authorList>
    </citation>
    <scope>NUCLEOTIDE SEQUENCE [LARGE SCALE GENOMIC DNA]</scope>
    <source>
        <strain evidence="8 9">NF3</strain>
    </source>
</reference>
<dbReference type="InterPro" id="IPR002403">
    <property type="entry name" value="Cyt_P450_E_grp-IV"/>
</dbReference>
<comment type="caution">
    <text evidence="8">The sequence shown here is derived from an EMBL/GenBank/DDBJ whole genome shotgun (WGS) entry which is preliminary data.</text>
</comment>
<dbReference type="PRINTS" id="PR00465">
    <property type="entry name" value="EP450IV"/>
</dbReference>
<protein>
    <recommendedName>
        <fullName evidence="10">Cytochrome P450</fullName>
    </recommendedName>
</protein>
<dbReference type="InterPro" id="IPR001128">
    <property type="entry name" value="Cyt_P450"/>
</dbReference>
<evidence type="ECO:0000256" key="6">
    <source>
        <dbReference type="RuleBase" id="RU000461"/>
    </source>
</evidence>
<comment type="similarity">
    <text evidence="2 6">Belongs to the cytochrome P450 family.</text>
</comment>
<dbReference type="GO" id="GO:0005506">
    <property type="term" value="F:iron ion binding"/>
    <property type="evidence" value="ECO:0007669"/>
    <property type="project" value="InterPro"/>
</dbReference>
<dbReference type="GO" id="GO:0004497">
    <property type="term" value="F:monooxygenase activity"/>
    <property type="evidence" value="ECO:0007669"/>
    <property type="project" value="UniProtKB-KW"/>
</dbReference>
<proteinExistence type="inferred from homology"/>
<evidence type="ECO:0000313" key="8">
    <source>
        <dbReference type="EMBL" id="OPC80468.1"/>
    </source>
</evidence>
<dbReference type="PROSITE" id="PS00086">
    <property type="entry name" value="CYTOCHROME_P450"/>
    <property type="match status" value="1"/>
</dbReference>
<evidence type="ECO:0000256" key="3">
    <source>
        <dbReference type="ARBA" id="ARBA00022723"/>
    </source>
</evidence>
<dbReference type="InterPro" id="IPR050121">
    <property type="entry name" value="Cytochrome_P450_monoxygenase"/>
</dbReference>
<evidence type="ECO:0008006" key="10">
    <source>
        <dbReference type="Google" id="ProtNLM"/>
    </source>
</evidence>
<name>A0A1T3NUK6_9ACTN</name>
<keyword evidence="4 5" id="KW-0408">Iron</keyword>
<sequence length="429" mass="47444">MVPIAPGAVPLLGHTPALLRGRWDFVSSLRAHGPIVRIRVGPKELYVLNDPALVRCVLVEHADTVERDGFFKQARLHIGDGLAASDGPLHRARRRTLQPAFQRSRIGAYVDVIRRRAEDASAQWLPGSTLALDREMSELGLTTLGRLIFGEDPTADAAVAEVRRSLPVFIQEVFTRTVLPEWARRLPTPGNRRFAETGGRLRDAIAAAVDAGSGQGLLGEFVGMGMSPEAVRDEVVSMLIAGNDNTNATLSWVFHEIGRDEDVRKRLHAELHEVLAGGPPIAENLGALVYTRSVVDETLRLYAPWLVVRRANRDVDVMGHHIPADGDVLYSHHALHRDPELFPEPERFDPDRWAEPGFRGRARGVYMPFGAGVHRCVGEHLFLAQIVTTVATVCARWHLEPVPGKPSRPRTSALPRPGHLPVRAIRRRD</sequence>
<evidence type="ECO:0000256" key="2">
    <source>
        <dbReference type="ARBA" id="ARBA00010617"/>
    </source>
</evidence>
<dbReference type="STRING" id="159449.B4N89_05455"/>
<gene>
    <name evidence="8" type="ORF">B4N89_05455</name>
</gene>
<evidence type="ECO:0000256" key="1">
    <source>
        <dbReference type="ARBA" id="ARBA00001971"/>
    </source>
</evidence>
<accession>A0A1T3NUK6</accession>
<dbReference type="SUPFAM" id="SSF48264">
    <property type="entry name" value="Cytochrome P450"/>
    <property type="match status" value="1"/>
</dbReference>
<dbReference type="Gene3D" id="1.10.630.10">
    <property type="entry name" value="Cytochrome P450"/>
    <property type="match status" value="1"/>
</dbReference>
<dbReference type="PRINTS" id="PR00385">
    <property type="entry name" value="P450"/>
</dbReference>
<comment type="cofactor">
    <cofactor evidence="1 5">
        <name>heme</name>
        <dbReference type="ChEBI" id="CHEBI:30413"/>
    </cofactor>
</comment>
<evidence type="ECO:0000256" key="7">
    <source>
        <dbReference type="SAM" id="MobiDB-lite"/>
    </source>
</evidence>
<dbReference type="GO" id="GO:0016705">
    <property type="term" value="F:oxidoreductase activity, acting on paired donors, with incorporation or reduction of molecular oxygen"/>
    <property type="evidence" value="ECO:0007669"/>
    <property type="project" value="InterPro"/>
</dbReference>
<dbReference type="OrthoDB" id="4746309at2"/>
<dbReference type="GO" id="GO:0020037">
    <property type="term" value="F:heme binding"/>
    <property type="evidence" value="ECO:0007669"/>
    <property type="project" value="InterPro"/>
</dbReference>
<dbReference type="EMBL" id="MWQN01000001">
    <property type="protein sequence ID" value="OPC80468.1"/>
    <property type="molecule type" value="Genomic_DNA"/>
</dbReference>
<dbReference type="PANTHER" id="PTHR24305">
    <property type="entry name" value="CYTOCHROME P450"/>
    <property type="match status" value="1"/>
</dbReference>
<dbReference type="RefSeq" id="WP_078974727.1">
    <property type="nucleotide sequence ID" value="NZ_MWQN01000001.1"/>
</dbReference>
<keyword evidence="6" id="KW-0503">Monooxygenase</keyword>
<keyword evidence="5 6" id="KW-0349">Heme</keyword>
<feature type="binding site" description="axial binding residue" evidence="5">
    <location>
        <position position="376"/>
    </location>
    <ligand>
        <name>heme</name>
        <dbReference type="ChEBI" id="CHEBI:30413"/>
    </ligand>
    <ligandPart>
        <name>Fe</name>
        <dbReference type="ChEBI" id="CHEBI:18248"/>
    </ligandPart>
</feature>
<dbReference type="PANTHER" id="PTHR24305:SF166">
    <property type="entry name" value="CYTOCHROME P450 12A4, MITOCHONDRIAL-RELATED"/>
    <property type="match status" value="1"/>
</dbReference>
<dbReference type="Proteomes" id="UP000190037">
    <property type="component" value="Unassembled WGS sequence"/>
</dbReference>
<feature type="region of interest" description="Disordered" evidence="7">
    <location>
        <begin position="401"/>
        <end position="420"/>
    </location>
</feature>
<evidence type="ECO:0000313" key="9">
    <source>
        <dbReference type="Proteomes" id="UP000190037"/>
    </source>
</evidence>
<evidence type="ECO:0000256" key="5">
    <source>
        <dbReference type="PIRSR" id="PIRSR602403-1"/>
    </source>
</evidence>
<evidence type="ECO:0000256" key="4">
    <source>
        <dbReference type="ARBA" id="ARBA00023004"/>
    </source>
</evidence>